<accession>A0ABU3YAB3</accession>
<keyword evidence="1" id="KW-0378">Hydrolase</keyword>
<dbReference type="PANTHER" id="PTHR12277:SF81">
    <property type="entry name" value="PROTEIN ABHD13"/>
    <property type="match status" value="1"/>
</dbReference>
<dbReference type="GO" id="GO:0016787">
    <property type="term" value="F:hydrolase activity"/>
    <property type="evidence" value="ECO:0007669"/>
    <property type="project" value="UniProtKB-KW"/>
</dbReference>
<organism evidence="1 2">
    <name type="scientific">Sphingomonas agrestis</name>
    <dbReference type="NCBI Taxonomy" id="3080540"/>
    <lineage>
        <taxon>Bacteria</taxon>
        <taxon>Pseudomonadati</taxon>
        <taxon>Pseudomonadota</taxon>
        <taxon>Alphaproteobacteria</taxon>
        <taxon>Sphingomonadales</taxon>
        <taxon>Sphingomonadaceae</taxon>
        <taxon>Sphingomonas</taxon>
    </lineage>
</organism>
<gene>
    <name evidence="1" type="ORF">RZN05_15085</name>
</gene>
<evidence type="ECO:0000313" key="2">
    <source>
        <dbReference type="Proteomes" id="UP001273531"/>
    </source>
</evidence>
<dbReference type="RefSeq" id="WP_317227390.1">
    <property type="nucleotide sequence ID" value="NZ_JAWJEJ010000001.1"/>
</dbReference>
<reference evidence="1 2" key="1">
    <citation type="submission" date="2023-10" db="EMBL/GenBank/DDBJ databases">
        <title>Sphingomonas sp. HF-S4 16S ribosomal RNA gene Genome sequencing and assembly.</title>
        <authorList>
            <person name="Lee H."/>
        </authorList>
    </citation>
    <scope>NUCLEOTIDE SEQUENCE [LARGE SCALE GENOMIC DNA]</scope>
    <source>
        <strain evidence="1 2">HF-S4</strain>
    </source>
</reference>
<proteinExistence type="predicted"/>
<name>A0ABU3YAB3_9SPHN</name>
<comment type="caution">
    <text evidence="1">The sequence shown here is derived from an EMBL/GenBank/DDBJ whole genome shotgun (WGS) entry which is preliminary data.</text>
</comment>
<evidence type="ECO:0000313" key="1">
    <source>
        <dbReference type="EMBL" id="MDV3458320.1"/>
    </source>
</evidence>
<dbReference type="EMBL" id="JAWJEJ010000001">
    <property type="protein sequence ID" value="MDV3458320.1"/>
    <property type="molecule type" value="Genomic_DNA"/>
</dbReference>
<dbReference type="Gene3D" id="3.40.50.1820">
    <property type="entry name" value="alpha/beta hydrolase"/>
    <property type="match status" value="1"/>
</dbReference>
<dbReference type="Proteomes" id="UP001273531">
    <property type="component" value="Unassembled WGS sequence"/>
</dbReference>
<dbReference type="SUPFAM" id="SSF53474">
    <property type="entry name" value="alpha/beta-Hydrolases"/>
    <property type="match status" value="1"/>
</dbReference>
<dbReference type="PANTHER" id="PTHR12277">
    <property type="entry name" value="ALPHA/BETA HYDROLASE DOMAIN-CONTAINING PROTEIN"/>
    <property type="match status" value="1"/>
</dbReference>
<dbReference type="InterPro" id="IPR029058">
    <property type="entry name" value="AB_hydrolase_fold"/>
</dbReference>
<keyword evidence="2" id="KW-1185">Reference proteome</keyword>
<protein>
    <submittedName>
        <fullName evidence="1">Alpha/beta hydrolase</fullName>
    </submittedName>
</protein>
<sequence>MTAGRISLYLAAALATLYLSMLLALFLLQRSLLFPAPCDASAAPLAGFSAVQLDTEDGLRLAAAWRAGSGARPTILSFHGNGDSLTGAEAATRAITQAGYGVLLVEYRGYAGNPGGPSEQGPYRDGRAALAWLEGRGVVSRCVVLIGNPLGSGVATEIAAGASVAGLVLVSGFTSMPDVVAPPYPCPPVRMLLRDSFDNRTKIARATIPDSPLRGTATG</sequence>